<accession>A0ABV1L3S4</accession>
<keyword evidence="4 6" id="KW-0732">Signal</keyword>
<evidence type="ECO:0000256" key="5">
    <source>
        <dbReference type="SAM" id="MobiDB-lite"/>
    </source>
</evidence>
<dbReference type="EMBL" id="JASKHM010000026">
    <property type="protein sequence ID" value="MEQ4486895.1"/>
    <property type="molecule type" value="Genomic_DNA"/>
</dbReference>
<evidence type="ECO:0000256" key="4">
    <source>
        <dbReference type="ARBA" id="ARBA00022729"/>
    </source>
</evidence>
<organism evidence="7 8">
    <name type="scientific">Cohnella silvisoli</name>
    <dbReference type="NCBI Taxonomy" id="2873699"/>
    <lineage>
        <taxon>Bacteria</taxon>
        <taxon>Bacillati</taxon>
        <taxon>Bacillota</taxon>
        <taxon>Bacilli</taxon>
        <taxon>Bacillales</taxon>
        <taxon>Paenibacillaceae</taxon>
        <taxon>Cohnella</taxon>
    </lineage>
</organism>
<dbReference type="PROSITE" id="PS51257">
    <property type="entry name" value="PROKAR_LIPOPROTEIN"/>
    <property type="match status" value="1"/>
</dbReference>
<dbReference type="PANTHER" id="PTHR43649">
    <property type="entry name" value="ARABINOSE-BINDING PROTEIN-RELATED"/>
    <property type="match status" value="1"/>
</dbReference>
<evidence type="ECO:0000256" key="3">
    <source>
        <dbReference type="ARBA" id="ARBA00022448"/>
    </source>
</evidence>
<dbReference type="Gene3D" id="3.40.190.10">
    <property type="entry name" value="Periplasmic binding protein-like II"/>
    <property type="match status" value="1"/>
</dbReference>
<dbReference type="PANTHER" id="PTHR43649:SF31">
    <property type="entry name" value="SN-GLYCEROL-3-PHOSPHATE-BINDING PERIPLASMIC PROTEIN UGPB"/>
    <property type="match status" value="1"/>
</dbReference>
<comment type="subcellular location">
    <subcellularLocation>
        <location evidence="1">Cell envelope</location>
    </subcellularLocation>
</comment>
<evidence type="ECO:0000256" key="2">
    <source>
        <dbReference type="ARBA" id="ARBA00008520"/>
    </source>
</evidence>
<evidence type="ECO:0000313" key="8">
    <source>
        <dbReference type="Proteomes" id="UP001493487"/>
    </source>
</evidence>
<dbReference type="InterPro" id="IPR006059">
    <property type="entry name" value="SBP"/>
</dbReference>
<feature type="compositionally biased region" description="Low complexity" evidence="5">
    <location>
        <begin position="30"/>
        <end position="39"/>
    </location>
</feature>
<feature type="region of interest" description="Disordered" evidence="5">
    <location>
        <begin position="30"/>
        <end position="53"/>
    </location>
</feature>
<feature type="chain" id="PRO_5045924378" evidence="6">
    <location>
        <begin position="23"/>
        <end position="454"/>
    </location>
</feature>
<sequence length="454" mass="50206">MQRKRFGMALIGVLLILSLVVAACSKNNTTATNTNGTATEESSPVSTPEPVEEHHDPVTLHLITWNNTYGDLYAKFHERYPWITIEPIIIASAVDKDIIEKITALEAAGTPADLIWLSDLSQYGTGNLLEDLKPYIDSDESLKNVKLPDGFFQSMETDGKQYAVPFVDVPTWVLINKDLMAKYGLEMPGNDWTYDKFREMAKAATDPVAGEYGLTNNALFGIFFLNAMAVANGHAPNLSYMDEKLEQSVLNKPEVLADVTWVQELMTKDGSLPGWVKGAKLGESVNSFMNGKTLFDIGGDWVLEGLRKDAKFEWDVLPYPKGKVSQVTHRIFGPIAMLAGSKNKDAAWKWISFQFETEAQKWKVDHGSNASVISEELTNYISESPMWKGKNTEAVKLTKDMCCIAPGPTIPAFGENPWLTTAAPIFNGTDVNALIAPVEAWNKKTMELRKAAGK</sequence>
<keyword evidence="3" id="KW-0813">Transport</keyword>
<evidence type="ECO:0000256" key="1">
    <source>
        <dbReference type="ARBA" id="ARBA00004196"/>
    </source>
</evidence>
<name>A0ABV1L3S4_9BACL</name>
<evidence type="ECO:0000256" key="6">
    <source>
        <dbReference type="SAM" id="SignalP"/>
    </source>
</evidence>
<reference evidence="7 8" key="1">
    <citation type="journal article" date="2023" name="Genome Announc.">
        <title>Pan-Genome Analyses of the Genus Cohnella and Proposal of the Novel Species Cohnella silvisoli sp. nov., Isolated from Forest Soil.</title>
        <authorList>
            <person name="Wang C."/>
            <person name="Mao L."/>
            <person name="Bao G."/>
            <person name="Zhu H."/>
        </authorList>
    </citation>
    <scope>NUCLEOTIDE SEQUENCE [LARGE SCALE GENOMIC DNA]</scope>
    <source>
        <strain evidence="7 8">NL03-T5-1</strain>
    </source>
</reference>
<dbReference type="InterPro" id="IPR050490">
    <property type="entry name" value="Bact_solute-bd_prot1"/>
</dbReference>
<dbReference type="SUPFAM" id="SSF53850">
    <property type="entry name" value="Periplasmic binding protein-like II"/>
    <property type="match status" value="1"/>
</dbReference>
<dbReference type="Pfam" id="PF01547">
    <property type="entry name" value="SBP_bac_1"/>
    <property type="match status" value="1"/>
</dbReference>
<keyword evidence="8" id="KW-1185">Reference proteome</keyword>
<feature type="signal peptide" evidence="6">
    <location>
        <begin position="1"/>
        <end position="22"/>
    </location>
</feature>
<comment type="similarity">
    <text evidence="2">Belongs to the bacterial solute-binding protein 1 family.</text>
</comment>
<protein>
    <submittedName>
        <fullName evidence="7">Extracellular solute-binding protein</fullName>
    </submittedName>
</protein>
<evidence type="ECO:0000313" key="7">
    <source>
        <dbReference type="EMBL" id="MEQ4486895.1"/>
    </source>
</evidence>
<dbReference type="Proteomes" id="UP001493487">
    <property type="component" value="Unassembled WGS sequence"/>
</dbReference>
<gene>
    <name evidence="7" type="ORF">QJS35_31415</name>
</gene>
<comment type="caution">
    <text evidence="7">The sequence shown here is derived from an EMBL/GenBank/DDBJ whole genome shotgun (WGS) entry which is preliminary data.</text>
</comment>
<proteinExistence type="inferred from homology"/>
<dbReference type="RefSeq" id="WP_232189944.1">
    <property type="nucleotide sequence ID" value="NZ_JAIOAP010000025.1"/>
</dbReference>